<dbReference type="GO" id="GO:0015940">
    <property type="term" value="P:pantothenate biosynthetic process"/>
    <property type="evidence" value="ECO:0007669"/>
    <property type="project" value="UniProtKB-UniPathway"/>
</dbReference>
<dbReference type="Gene3D" id="1.10.1040.10">
    <property type="entry name" value="N-(1-d-carboxylethyl)-l-norvaline Dehydrogenase, domain 2"/>
    <property type="match status" value="1"/>
</dbReference>
<dbReference type="NCBIfam" id="NF005089">
    <property type="entry name" value="PRK06522.1-4"/>
    <property type="match status" value="1"/>
</dbReference>
<evidence type="ECO:0000256" key="2">
    <source>
        <dbReference type="ARBA" id="ARBA00007870"/>
    </source>
</evidence>
<dbReference type="InterPro" id="IPR013328">
    <property type="entry name" value="6PGD_dom2"/>
</dbReference>
<dbReference type="Pfam" id="PF02558">
    <property type="entry name" value="ApbA"/>
    <property type="match status" value="1"/>
</dbReference>
<evidence type="ECO:0000313" key="14">
    <source>
        <dbReference type="Proteomes" id="UP000249299"/>
    </source>
</evidence>
<dbReference type="Gene3D" id="3.40.50.720">
    <property type="entry name" value="NAD(P)-binding Rossmann-like Domain"/>
    <property type="match status" value="1"/>
</dbReference>
<dbReference type="PANTHER" id="PTHR21708:SF45">
    <property type="entry name" value="2-DEHYDROPANTOATE 2-REDUCTASE"/>
    <property type="match status" value="1"/>
</dbReference>
<evidence type="ECO:0000256" key="9">
    <source>
        <dbReference type="ARBA" id="ARBA00048793"/>
    </source>
</evidence>
<dbReference type="Pfam" id="PF08546">
    <property type="entry name" value="ApbA_C"/>
    <property type="match status" value="1"/>
</dbReference>
<dbReference type="PANTHER" id="PTHR21708">
    <property type="entry name" value="PROBABLE 2-DEHYDROPANTOATE 2-REDUCTASE"/>
    <property type="match status" value="1"/>
</dbReference>
<dbReference type="GO" id="GO:0005737">
    <property type="term" value="C:cytoplasm"/>
    <property type="evidence" value="ECO:0007669"/>
    <property type="project" value="TreeGrafter"/>
</dbReference>
<comment type="pathway">
    <text evidence="1 10">Cofactor biosynthesis; (R)-pantothenate biosynthesis; (R)-pantoate from 3-methyl-2-oxobutanoate: step 2/2.</text>
</comment>
<evidence type="ECO:0000259" key="12">
    <source>
        <dbReference type="Pfam" id="PF08546"/>
    </source>
</evidence>
<organism evidence="13 14">
    <name type="scientific">Rhodobium orientis</name>
    <dbReference type="NCBI Taxonomy" id="34017"/>
    <lineage>
        <taxon>Bacteria</taxon>
        <taxon>Pseudomonadati</taxon>
        <taxon>Pseudomonadota</taxon>
        <taxon>Alphaproteobacteria</taxon>
        <taxon>Hyphomicrobiales</taxon>
        <taxon>Rhodobiaceae</taxon>
        <taxon>Rhodobium</taxon>
    </lineage>
</organism>
<evidence type="ECO:0000256" key="6">
    <source>
        <dbReference type="ARBA" id="ARBA00022857"/>
    </source>
</evidence>
<reference evidence="13 14" key="1">
    <citation type="submission" date="2017-07" db="EMBL/GenBank/DDBJ databases">
        <title>Draft Genome Sequences of Select Purple Nonsulfur Bacteria.</title>
        <authorList>
            <person name="Lasarre B."/>
            <person name="Mckinlay J.B."/>
        </authorList>
    </citation>
    <scope>NUCLEOTIDE SEQUENCE [LARGE SCALE GENOMIC DNA]</scope>
    <source>
        <strain evidence="13 14">DSM 11290</strain>
    </source>
</reference>
<dbReference type="UniPathway" id="UPA00028">
    <property type="reaction ID" value="UER00004"/>
</dbReference>
<evidence type="ECO:0000256" key="3">
    <source>
        <dbReference type="ARBA" id="ARBA00013014"/>
    </source>
</evidence>
<dbReference type="InterPro" id="IPR013332">
    <property type="entry name" value="KPR_N"/>
</dbReference>
<evidence type="ECO:0000313" key="13">
    <source>
        <dbReference type="EMBL" id="RAI30155.1"/>
    </source>
</evidence>
<keyword evidence="14" id="KW-1185">Reference proteome</keyword>
<dbReference type="SUPFAM" id="SSF51735">
    <property type="entry name" value="NAD(P)-binding Rossmann-fold domains"/>
    <property type="match status" value="1"/>
</dbReference>
<evidence type="ECO:0000256" key="7">
    <source>
        <dbReference type="ARBA" id="ARBA00023002"/>
    </source>
</evidence>
<dbReference type="InterPro" id="IPR036291">
    <property type="entry name" value="NAD(P)-bd_dom_sf"/>
</dbReference>
<dbReference type="InterPro" id="IPR008927">
    <property type="entry name" value="6-PGluconate_DH-like_C_sf"/>
</dbReference>
<evidence type="ECO:0000256" key="8">
    <source>
        <dbReference type="ARBA" id="ARBA00032024"/>
    </source>
</evidence>
<feature type="domain" description="Ketopantoate reductase C-terminal" evidence="12">
    <location>
        <begin position="201"/>
        <end position="319"/>
    </location>
</feature>
<keyword evidence="6 10" id="KW-0521">NADP</keyword>
<evidence type="ECO:0000256" key="4">
    <source>
        <dbReference type="ARBA" id="ARBA00019465"/>
    </source>
</evidence>
<dbReference type="EC" id="1.1.1.169" evidence="3 10"/>
<comment type="catalytic activity">
    <reaction evidence="9 10">
        <text>(R)-pantoate + NADP(+) = 2-dehydropantoate + NADPH + H(+)</text>
        <dbReference type="Rhea" id="RHEA:16233"/>
        <dbReference type="ChEBI" id="CHEBI:11561"/>
        <dbReference type="ChEBI" id="CHEBI:15378"/>
        <dbReference type="ChEBI" id="CHEBI:15980"/>
        <dbReference type="ChEBI" id="CHEBI:57783"/>
        <dbReference type="ChEBI" id="CHEBI:58349"/>
        <dbReference type="EC" id="1.1.1.169"/>
    </reaction>
</comment>
<protein>
    <recommendedName>
        <fullName evidence="4 10">2-dehydropantoate 2-reductase</fullName>
        <ecNumber evidence="3 10">1.1.1.169</ecNumber>
    </recommendedName>
    <alternativeName>
        <fullName evidence="8 10">Ketopantoate reductase</fullName>
    </alternativeName>
</protein>
<dbReference type="InterPro" id="IPR003710">
    <property type="entry name" value="ApbA"/>
</dbReference>
<dbReference type="Proteomes" id="UP000249299">
    <property type="component" value="Unassembled WGS sequence"/>
</dbReference>
<dbReference type="OrthoDB" id="9796561at2"/>
<evidence type="ECO:0000256" key="5">
    <source>
        <dbReference type="ARBA" id="ARBA00022655"/>
    </source>
</evidence>
<dbReference type="GO" id="GO:0008677">
    <property type="term" value="F:2-dehydropantoate 2-reductase activity"/>
    <property type="evidence" value="ECO:0007669"/>
    <property type="project" value="UniProtKB-EC"/>
</dbReference>
<keyword evidence="7 10" id="KW-0560">Oxidoreductase</keyword>
<sequence>MTMKICVYGAGAIGGHLAVRLAEAGHDVSVVARGPHLAAIREAGLSLQSDGKTVTVHPQATDDPSSLPTQDIVLVTVKTPALMGIADGIAALCGPETAVAFCVNGLPWWYLASLDVPQDAWSPAIAAMIGALTEKVGISRTIGGIAFSANHVEAPGLIMNSSPTANRFVFGEADERVRPLCAALVEALSSDTLDAVHSETFEREIWKKLSLNCVTGGIGALTGMTSRNLLIFPPLADLTRDAWLEVGAVAAAFGMTDILAPLKETVARVGNHKSSMLQDFELRRKPEIETLLGGVSDLGRLKGVPVPTIDTLLALTRARAETLGIAPFPNPAQS</sequence>
<gene>
    <name evidence="13" type="ORF">CH339_01095</name>
</gene>
<evidence type="ECO:0000256" key="1">
    <source>
        <dbReference type="ARBA" id="ARBA00004994"/>
    </source>
</evidence>
<evidence type="ECO:0000259" key="11">
    <source>
        <dbReference type="Pfam" id="PF02558"/>
    </source>
</evidence>
<dbReference type="InterPro" id="IPR013752">
    <property type="entry name" value="KPA_reductase"/>
</dbReference>
<comment type="caution">
    <text evidence="13">The sequence shown here is derived from an EMBL/GenBank/DDBJ whole genome shotgun (WGS) entry which is preliminary data.</text>
</comment>
<evidence type="ECO:0000256" key="10">
    <source>
        <dbReference type="RuleBase" id="RU362068"/>
    </source>
</evidence>
<name>A0A327JX48_9HYPH</name>
<comment type="similarity">
    <text evidence="2 10">Belongs to the ketopantoate reductase family.</text>
</comment>
<keyword evidence="5 10" id="KW-0566">Pantothenate biosynthesis</keyword>
<proteinExistence type="inferred from homology"/>
<feature type="domain" description="Ketopantoate reductase N-terminal" evidence="11">
    <location>
        <begin position="5"/>
        <end position="106"/>
    </location>
</feature>
<accession>A0A327JX48</accession>
<dbReference type="NCBIfam" id="TIGR00745">
    <property type="entry name" value="apbA_panE"/>
    <property type="match status" value="1"/>
</dbReference>
<comment type="function">
    <text evidence="10">Catalyzes the NADPH-dependent reduction of ketopantoate into pantoic acid.</text>
</comment>
<dbReference type="SUPFAM" id="SSF48179">
    <property type="entry name" value="6-phosphogluconate dehydrogenase C-terminal domain-like"/>
    <property type="match status" value="1"/>
</dbReference>
<dbReference type="InterPro" id="IPR051402">
    <property type="entry name" value="KPR-Related"/>
</dbReference>
<dbReference type="EMBL" id="NPEV01000001">
    <property type="protein sequence ID" value="RAI30155.1"/>
    <property type="molecule type" value="Genomic_DNA"/>
</dbReference>
<dbReference type="AlphaFoldDB" id="A0A327JX48"/>